<proteinExistence type="predicted"/>
<name>A0A4S8IIV0_MUSBA</name>
<evidence type="ECO:0000313" key="2">
    <source>
        <dbReference type="Proteomes" id="UP000317650"/>
    </source>
</evidence>
<sequence length="140" mass="15103">MESRKRSKAWMSQGCGGGTVGWAMLPPSRARCHRLSMAVPPPVSFDTDSVLGGATAQSSGATAWLSGAGRCHCPDRRFHHLALECWAVPPPRPAVPPPDLASHWLGFKSGPNQVSFWAQLAPNQDIGLFLNPDLNYIQTT</sequence>
<dbReference type="Proteomes" id="UP000317650">
    <property type="component" value="Chromosome 9"/>
</dbReference>
<dbReference type="EMBL" id="PYDT01000010">
    <property type="protein sequence ID" value="THU47764.1"/>
    <property type="molecule type" value="Genomic_DNA"/>
</dbReference>
<keyword evidence="2" id="KW-1185">Reference proteome</keyword>
<organism evidence="1 2">
    <name type="scientific">Musa balbisiana</name>
    <name type="common">Banana</name>
    <dbReference type="NCBI Taxonomy" id="52838"/>
    <lineage>
        <taxon>Eukaryota</taxon>
        <taxon>Viridiplantae</taxon>
        <taxon>Streptophyta</taxon>
        <taxon>Embryophyta</taxon>
        <taxon>Tracheophyta</taxon>
        <taxon>Spermatophyta</taxon>
        <taxon>Magnoliopsida</taxon>
        <taxon>Liliopsida</taxon>
        <taxon>Zingiberales</taxon>
        <taxon>Musaceae</taxon>
        <taxon>Musa</taxon>
    </lineage>
</organism>
<dbReference type="AlphaFoldDB" id="A0A4S8IIV0"/>
<gene>
    <name evidence="1" type="ORF">C4D60_Mb09t19100</name>
</gene>
<comment type="caution">
    <text evidence="1">The sequence shown here is derived from an EMBL/GenBank/DDBJ whole genome shotgun (WGS) entry which is preliminary data.</text>
</comment>
<accession>A0A4S8IIV0</accession>
<reference evidence="1 2" key="1">
    <citation type="journal article" date="2019" name="Nat. Plants">
        <title>Genome sequencing of Musa balbisiana reveals subgenome evolution and function divergence in polyploid bananas.</title>
        <authorList>
            <person name="Yao X."/>
        </authorList>
    </citation>
    <scope>NUCLEOTIDE SEQUENCE [LARGE SCALE GENOMIC DNA]</scope>
    <source>
        <strain evidence="2">cv. DH-PKW</strain>
        <tissue evidence="1">Leaves</tissue>
    </source>
</reference>
<evidence type="ECO:0000313" key="1">
    <source>
        <dbReference type="EMBL" id="THU47764.1"/>
    </source>
</evidence>
<protein>
    <submittedName>
        <fullName evidence="1">Uncharacterized protein</fullName>
    </submittedName>
</protein>